<dbReference type="AlphaFoldDB" id="A0AAJ2HLV4"/>
<reference evidence="2 3" key="1">
    <citation type="submission" date="2021-06" db="EMBL/GenBank/DDBJ databases">
        <title>Genome-based taxonomic framework of Microbacterium strains isolated from marine environment, the description of four new species and reclassification of four preexisting species.</title>
        <authorList>
            <person name="Lee S.D."/>
            <person name="Kim S.-M."/>
            <person name="Byeon Y.-S."/>
            <person name="Yang H.L."/>
            <person name="Kim I.S."/>
        </authorList>
    </citation>
    <scope>NUCLEOTIDE SEQUENCE [LARGE SCALE GENOMIC DNA]</scope>
    <source>
        <strain evidence="2 3">KACC 20514</strain>
    </source>
</reference>
<proteinExistence type="predicted"/>
<organism evidence="2 3">
    <name type="scientific">Microbacterium aurantiacum</name>
    <dbReference type="NCBI Taxonomy" id="162393"/>
    <lineage>
        <taxon>Bacteria</taxon>
        <taxon>Bacillati</taxon>
        <taxon>Actinomycetota</taxon>
        <taxon>Actinomycetes</taxon>
        <taxon>Micrococcales</taxon>
        <taxon>Microbacteriaceae</taxon>
        <taxon>Microbacterium</taxon>
    </lineage>
</organism>
<dbReference type="Pfam" id="PF21983">
    <property type="entry name" value="NikA-like"/>
    <property type="match status" value="1"/>
</dbReference>
<feature type="region of interest" description="Disordered" evidence="1">
    <location>
        <begin position="1"/>
        <end position="25"/>
    </location>
</feature>
<sequence>MADEANGSTAKRVDRRASRVKGGRTATRTVKLSDAEEVVLISRARSAGMSDAAFLRVSALRGEAGGAELVAALRSVAREVSLVNVQLHRVGNNLNQLATRANTGVDVRELEGALRGDLARVRELAAELDGVLAQLRGRL</sequence>
<accession>A0AAJ2HLV4</accession>
<name>A0AAJ2HLV4_9MICO</name>
<dbReference type="RefSeq" id="WP_310892230.1">
    <property type="nucleotide sequence ID" value="NZ_BAAAGR010000010.1"/>
</dbReference>
<dbReference type="EMBL" id="JAHWXH010000005">
    <property type="protein sequence ID" value="MDS0246950.1"/>
    <property type="molecule type" value="Genomic_DNA"/>
</dbReference>
<comment type="caution">
    <text evidence="2">The sequence shown here is derived from an EMBL/GenBank/DDBJ whole genome shotgun (WGS) entry which is preliminary data.</text>
</comment>
<dbReference type="InterPro" id="IPR053842">
    <property type="entry name" value="NikA-like"/>
</dbReference>
<gene>
    <name evidence="2" type="ORF">KZC50_15235</name>
</gene>
<dbReference type="GeneID" id="301459615"/>
<evidence type="ECO:0000256" key="1">
    <source>
        <dbReference type="SAM" id="MobiDB-lite"/>
    </source>
</evidence>
<evidence type="ECO:0000313" key="2">
    <source>
        <dbReference type="EMBL" id="MDS0246950.1"/>
    </source>
</evidence>
<evidence type="ECO:0000313" key="3">
    <source>
        <dbReference type="Proteomes" id="UP001183582"/>
    </source>
</evidence>
<dbReference type="Proteomes" id="UP001183582">
    <property type="component" value="Unassembled WGS sequence"/>
</dbReference>
<protein>
    <submittedName>
        <fullName evidence="2">MobC family plasmid mobilization relaxosome protein</fullName>
    </submittedName>
</protein>